<gene>
    <name evidence="8" type="ORF">RZN05_08695</name>
</gene>
<evidence type="ECO:0000256" key="5">
    <source>
        <dbReference type="ARBA" id="ARBA00023137"/>
    </source>
</evidence>
<keyword evidence="1" id="KW-0808">Transferase</keyword>
<organism evidence="8 9">
    <name type="scientific">Sphingomonas agrestis</name>
    <dbReference type="NCBI Taxonomy" id="3080540"/>
    <lineage>
        <taxon>Bacteria</taxon>
        <taxon>Pseudomonadati</taxon>
        <taxon>Pseudomonadota</taxon>
        <taxon>Alphaproteobacteria</taxon>
        <taxon>Sphingomonadales</taxon>
        <taxon>Sphingomonadaceae</taxon>
        <taxon>Sphingomonas</taxon>
    </lineage>
</organism>
<keyword evidence="3" id="KW-0418">Kinase</keyword>
<dbReference type="InterPro" id="IPR050445">
    <property type="entry name" value="Bact_polysacc_biosynth/exp"/>
</dbReference>
<dbReference type="EMBL" id="JAWJEJ010000001">
    <property type="protein sequence ID" value="MDV3457057.1"/>
    <property type="molecule type" value="Genomic_DNA"/>
</dbReference>
<evidence type="ECO:0000256" key="6">
    <source>
        <dbReference type="SAM" id="MobiDB-lite"/>
    </source>
</evidence>
<dbReference type="Pfam" id="PF13614">
    <property type="entry name" value="AAA_31"/>
    <property type="match status" value="1"/>
</dbReference>
<dbReference type="CDD" id="cd05387">
    <property type="entry name" value="BY-kinase"/>
    <property type="match status" value="1"/>
</dbReference>
<dbReference type="RefSeq" id="WP_317226220.1">
    <property type="nucleotide sequence ID" value="NZ_JAWJEJ010000001.1"/>
</dbReference>
<accession>A0ABU3Y7A9</accession>
<evidence type="ECO:0000256" key="3">
    <source>
        <dbReference type="ARBA" id="ARBA00022777"/>
    </source>
</evidence>
<dbReference type="InterPro" id="IPR025669">
    <property type="entry name" value="AAA_dom"/>
</dbReference>
<keyword evidence="4" id="KW-0067">ATP-binding</keyword>
<feature type="compositionally biased region" description="Low complexity" evidence="6">
    <location>
        <begin position="81"/>
        <end position="96"/>
    </location>
</feature>
<reference evidence="8 9" key="1">
    <citation type="submission" date="2023-10" db="EMBL/GenBank/DDBJ databases">
        <title>Sphingomonas sp. HF-S4 16S ribosomal RNA gene Genome sequencing and assembly.</title>
        <authorList>
            <person name="Lee H."/>
        </authorList>
    </citation>
    <scope>NUCLEOTIDE SEQUENCE [LARGE SCALE GENOMIC DNA]</scope>
    <source>
        <strain evidence="8 9">HF-S4</strain>
    </source>
</reference>
<dbReference type="Proteomes" id="UP001273531">
    <property type="component" value="Unassembled WGS sequence"/>
</dbReference>
<feature type="domain" description="AAA" evidence="7">
    <location>
        <begin position="169"/>
        <end position="290"/>
    </location>
</feature>
<sequence length="348" mass="36829">MNDETPRRYRGSLLERAAAQYGYLRPAALPATPLTVAEEASLDLTDCIPDDFAEMPAADSQGPLLRREVEPEVAPDPKPGPVAEVEAPAPVAQPKPALRPARPYAPIDRIALREGGMLLPGGPITAMAEEFRMVKRQLLLTARAVAGKGSANAADHARMILVCSAQPDEGKTFCAINLALSMAAEKEMEILLVDADFAKPDVLARLGMPEGPGLLDALAGAIDVEECIVETDVPQLLVLPAGTRTNSDTELLASDRARAVLDGLAKANTRRIVIFDSPPALAASPASVLAAHAGQAMLVVRADRTSESDLREAVAVLDGCEQIQLLLNSVSFQPGGRRFGNYYGEAGE</sequence>
<feature type="region of interest" description="Disordered" evidence="6">
    <location>
        <begin position="69"/>
        <end position="98"/>
    </location>
</feature>
<dbReference type="SUPFAM" id="SSF52540">
    <property type="entry name" value="P-loop containing nucleoside triphosphate hydrolases"/>
    <property type="match status" value="1"/>
</dbReference>
<dbReference type="PANTHER" id="PTHR32309:SF31">
    <property type="entry name" value="CAPSULAR EXOPOLYSACCHARIDE FAMILY"/>
    <property type="match status" value="1"/>
</dbReference>
<evidence type="ECO:0000256" key="4">
    <source>
        <dbReference type="ARBA" id="ARBA00022840"/>
    </source>
</evidence>
<protein>
    <submittedName>
        <fullName evidence="8">AAA family ATPase</fullName>
    </submittedName>
</protein>
<proteinExistence type="predicted"/>
<evidence type="ECO:0000313" key="9">
    <source>
        <dbReference type="Proteomes" id="UP001273531"/>
    </source>
</evidence>
<keyword evidence="5" id="KW-0829">Tyrosine-protein kinase</keyword>
<dbReference type="InterPro" id="IPR027417">
    <property type="entry name" value="P-loop_NTPase"/>
</dbReference>
<dbReference type="Gene3D" id="3.40.50.300">
    <property type="entry name" value="P-loop containing nucleotide triphosphate hydrolases"/>
    <property type="match status" value="1"/>
</dbReference>
<name>A0ABU3Y7A9_9SPHN</name>
<dbReference type="InterPro" id="IPR005702">
    <property type="entry name" value="Wzc-like_C"/>
</dbReference>
<evidence type="ECO:0000259" key="7">
    <source>
        <dbReference type="Pfam" id="PF13614"/>
    </source>
</evidence>
<keyword evidence="2" id="KW-0547">Nucleotide-binding</keyword>
<evidence type="ECO:0000256" key="2">
    <source>
        <dbReference type="ARBA" id="ARBA00022741"/>
    </source>
</evidence>
<comment type="caution">
    <text evidence="8">The sequence shown here is derived from an EMBL/GenBank/DDBJ whole genome shotgun (WGS) entry which is preliminary data.</text>
</comment>
<dbReference type="PANTHER" id="PTHR32309">
    <property type="entry name" value="TYROSINE-PROTEIN KINASE"/>
    <property type="match status" value="1"/>
</dbReference>
<keyword evidence="9" id="KW-1185">Reference proteome</keyword>
<evidence type="ECO:0000256" key="1">
    <source>
        <dbReference type="ARBA" id="ARBA00022679"/>
    </source>
</evidence>
<evidence type="ECO:0000313" key="8">
    <source>
        <dbReference type="EMBL" id="MDV3457057.1"/>
    </source>
</evidence>